<dbReference type="GO" id="GO:0006508">
    <property type="term" value="P:proteolysis"/>
    <property type="evidence" value="ECO:0007669"/>
    <property type="project" value="UniProtKB-KW"/>
</dbReference>
<accession>A0AAD8DMS2</accession>
<dbReference type="PROSITE" id="PS01306">
    <property type="entry name" value="UPF0054"/>
    <property type="match status" value="1"/>
</dbReference>
<dbReference type="PRINTS" id="PR00480">
    <property type="entry name" value="ASTACIN"/>
</dbReference>
<keyword evidence="4" id="KW-0732">Signal</keyword>
<protein>
    <recommendedName>
        <fullName evidence="4">Metalloendopeptidase</fullName>
        <ecNumber evidence="4">3.4.24.-</ecNumber>
    </recommendedName>
</protein>
<dbReference type="InterPro" id="IPR006026">
    <property type="entry name" value="Peptidase_Metallo"/>
</dbReference>
<dbReference type="SMART" id="SM00235">
    <property type="entry name" value="ZnMc"/>
    <property type="match status" value="1"/>
</dbReference>
<proteinExistence type="predicted"/>
<sequence>MEVILLKHGYSLVIIILLLLTIPGETDHTEKVENNNSSSIELEGGVNIHILGDKDGNSDEGDEGNSDEGKSDEGDGGNSDEDDEEEGLNTIEEEGARKPPTFNWPSGVVPYLIKTQDFDRIIAGRIRTAMNTIMSSSCVVFRDMSRSAPRPRNAKTPWLSIENPEGVRECSHPTVREEGRSTKSTLIVGYDCMGHRDIMHGLLHALGFEDEVTHPQRDQYIRVVWQNIQPKYRSLFYLKKREPTQKVVEYDSMSVMHFHDRAYTINGGATIVPRIPGLLIAPSDTLSQLDVMKLRLLFGHECNKRKVANLLRTCQNALRVNSTDDDDEDQLNDGSGTNQDWYTNKPIILDNENQPTDVKPYEQPSYTDSEDNRSN</sequence>
<evidence type="ECO:0000259" key="6">
    <source>
        <dbReference type="PROSITE" id="PS51864"/>
    </source>
</evidence>
<comment type="caution">
    <text evidence="3">Lacks conserved residue(s) required for the propagation of feature annotation.</text>
</comment>
<keyword evidence="1 4" id="KW-0479">Metal-binding</keyword>
<evidence type="ECO:0000256" key="4">
    <source>
        <dbReference type="RuleBase" id="RU361183"/>
    </source>
</evidence>
<feature type="domain" description="Peptidase M12A" evidence="6">
    <location>
        <begin position="94"/>
        <end position="303"/>
    </location>
</feature>
<dbReference type="InterPro" id="IPR001506">
    <property type="entry name" value="Peptidase_M12A"/>
</dbReference>
<evidence type="ECO:0000256" key="2">
    <source>
        <dbReference type="ARBA" id="ARBA00022833"/>
    </source>
</evidence>
<comment type="caution">
    <text evidence="7">The sequence shown here is derived from an EMBL/GenBank/DDBJ whole genome shotgun (WGS) entry which is preliminary data.</text>
</comment>
<evidence type="ECO:0000256" key="1">
    <source>
        <dbReference type="ARBA" id="ARBA00022723"/>
    </source>
</evidence>
<evidence type="ECO:0000313" key="8">
    <source>
        <dbReference type="Proteomes" id="UP001231518"/>
    </source>
</evidence>
<dbReference type="PROSITE" id="PS51864">
    <property type="entry name" value="ASTACIN"/>
    <property type="match status" value="1"/>
</dbReference>
<name>A0AAD8DMS2_MYTSE</name>
<keyword evidence="4" id="KW-0378">Hydrolase</keyword>
<dbReference type="EMBL" id="JARGEI010000022">
    <property type="protein sequence ID" value="KAJ8711105.1"/>
    <property type="molecule type" value="Genomic_DNA"/>
</dbReference>
<reference evidence="7" key="1">
    <citation type="submission" date="2023-03" db="EMBL/GenBank/DDBJ databases">
        <title>Chromosome-level genomes of two armyworms, Mythimna separata and Mythimna loreyi, provide insights into the biosynthesis and reception of sex pheromones.</title>
        <authorList>
            <person name="Zhao H."/>
        </authorList>
    </citation>
    <scope>NUCLEOTIDE SEQUENCE</scope>
    <source>
        <strain evidence="7">BeijingLab</strain>
        <tissue evidence="7">Pupa</tissue>
    </source>
</reference>
<comment type="cofactor">
    <cofactor evidence="4">
        <name>Zn(2+)</name>
        <dbReference type="ChEBI" id="CHEBI:29105"/>
    </cofactor>
    <text evidence="4">Binds 1 zinc ion per subunit.</text>
</comment>
<evidence type="ECO:0000256" key="3">
    <source>
        <dbReference type="PROSITE-ProRule" id="PRU01211"/>
    </source>
</evidence>
<keyword evidence="8" id="KW-1185">Reference proteome</keyword>
<dbReference type="InterPro" id="IPR024079">
    <property type="entry name" value="MetalloPept_cat_dom_sf"/>
</dbReference>
<feature type="chain" id="PRO_5041779849" description="Metalloendopeptidase" evidence="4">
    <location>
        <begin position="27"/>
        <end position="375"/>
    </location>
</feature>
<dbReference type="AlphaFoldDB" id="A0AAD8DMS2"/>
<dbReference type="PANTHER" id="PTHR10127:SF850">
    <property type="entry name" value="METALLOENDOPEPTIDASE"/>
    <property type="match status" value="1"/>
</dbReference>
<keyword evidence="2 4" id="KW-0862">Zinc</keyword>
<feature type="compositionally biased region" description="Polar residues" evidence="5">
    <location>
        <begin position="332"/>
        <end position="342"/>
    </location>
</feature>
<feature type="region of interest" description="Disordered" evidence="5">
    <location>
        <begin position="322"/>
        <end position="375"/>
    </location>
</feature>
<dbReference type="GO" id="GO:0008270">
    <property type="term" value="F:zinc ion binding"/>
    <property type="evidence" value="ECO:0007669"/>
    <property type="project" value="InterPro"/>
</dbReference>
<evidence type="ECO:0000313" key="7">
    <source>
        <dbReference type="EMBL" id="KAJ8711105.1"/>
    </source>
</evidence>
<evidence type="ECO:0000256" key="5">
    <source>
        <dbReference type="SAM" id="MobiDB-lite"/>
    </source>
</evidence>
<dbReference type="PANTHER" id="PTHR10127">
    <property type="entry name" value="DISCOIDIN, CUB, EGF, LAMININ , AND ZINC METALLOPROTEASE DOMAIN CONTAINING"/>
    <property type="match status" value="1"/>
</dbReference>
<dbReference type="InterPro" id="IPR020549">
    <property type="entry name" value="YbeY_CS"/>
</dbReference>
<dbReference type="Proteomes" id="UP001231518">
    <property type="component" value="Chromosome 21"/>
</dbReference>
<keyword evidence="4" id="KW-0645">Protease</keyword>
<feature type="region of interest" description="Disordered" evidence="5">
    <location>
        <begin position="49"/>
        <end position="102"/>
    </location>
</feature>
<feature type="signal peptide" evidence="4">
    <location>
        <begin position="1"/>
        <end position="26"/>
    </location>
</feature>
<organism evidence="7 8">
    <name type="scientific">Mythimna separata</name>
    <name type="common">Oriental armyworm</name>
    <name type="synonym">Pseudaletia separata</name>
    <dbReference type="NCBI Taxonomy" id="271217"/>
    <lineage>
        <taxon>Eukaryota</taxon>
        <taxon>Metazoa</taxon>
        <taxon>Ecdysozoa</taxon>
        <taxon>Arthropoda</taxon>
        <taxon>Hexapoda</taxon>
        <taxon>Insecta</taxon>
        <taxon>Pterygota</taxon>
        <taxon>Neoptera</taxon>
        <taxon>Endopterygota</taxon>
        <taxon>Lepidoptera</taxon>
        <taxon>Glossata</taxon>
        <taxon>Ditrysia</taxon>
        <taxon>Noctuoidea</taxon>
        <taxon>Noctuidae</taxon>
        <taxon>Noctuinae</taxon>
        <taxon>Hadenini</taxon>
        <taxon>Mythimna</taxon>
    </lineage>
</organism>
<dbReference type="Gene3D" id="3.40.390.10">
    <property type="entry name" value="Collagenase (Catalytic Domain)"/>
    <property type="match status" value="1"/>
</dbReference>
<dbReference type="Pfam" id="PF01400">
    <property type="entry name" value="Astacin"/>
    <property type="match status" value="1"/>
</dbReference>
<dbReference type="EC" id="3.4.24.-" evidence="4"/>
<keyword evidence="4" id="KW-0482">Metalloprotease</keyword>
<feature type="compositionally biased region" description="Acidic residues" evidence="5">
    <location>
        <begin position="74"/>
        <end position="93"/>
    </location>
</feature>
<gene>
    <name evidence="7" type="ORF">PYW07_008347</name>
</gene>
<dbReference type="GO" id="GO:0004222">
    <property type="term" value="F:metalloendopeptidase activity"/>
    <property type="evidence" value="ECO:0007669"/>
    <property type="project" value="UniProtKB-UniRule"/>
</dbReference>
<dbReference type="SUPFAM" id="SSF55486">
    <property type="entry name" value="Metalloproteases ('zincins'), catalytic domain"/>
    <property type="match status" value="1"/>
</dbReference>